<proteinExistence type="predicted"/>
<name>A0AA87Z0F4_FICCA</name>
<comment type="caution">
    <text evidence="1">The sequence shown here is derived from an EMBL/GenBank/DDBJ whole genome shotgun (WGS) entry which is preliminary data.</text>
</comment>
<evidence type="ECO:0000313" key="2">
    <source>
        <dbReference type="Proteomes" id="UP001187192"/>
    </source>
</evidence>
<gene>
    <name evidence="1" type="ORF">TIFTF001_050452</name>
</gene>
<dbReference type="AlphaFoldDB" id="A0AA87Z0F4"/>
<protein>
    <submittedName>
        <fullName evidence="1">Uncharacterized protein</fullName>
    </submittedName>
</protein>
<dbReference type="EMBL" id="BTGU01008312">
    <property type="protein sequence ID" value="GMN27112.1"/>
    <property type="molecule type" value="Genomic_DNA"/>
</dbReference>
<organism evidence="1 2">
    <name type="scientific">Ficus carica</name>
    <name type="common">Common fig</name>
    <dbReference type="NCBI Taxonomy" id="3494"/>
    <lineage>
        <taxon>Eukaryota</taxon>
        <taxon>Viridiplantae</taxon>
        <taxon>Streptophyta</taxon>
        <taxon>Embryophyta</taxon>
        <taxon>Tracheophyta</taxon>
        <taxon>Spermatophyta</taxon>
        <taxon>Magnoliopsida</taxon>
        <taxon>eudicotyledons</taxon>
        <taxon>Gunneridae</taxon>
        <taxon>Pentapetalae</taxon>
        <taxon>rosids</taxon>
        <taxon>fabids</taxon>
        <taxon>Rosales</taxon>
        <taxon>Moraceae</taxon>
        <taxon>Ficeae</taxon>
        <taxon>Ficus</taxon>
    </lineage>
</organism>
<keyword evidence="2" id="KW-1185">Reference proteome</keyword>
<evidence type="ECO:0000313" key="1">
    <source>
        <dbReference type="EMBL" id="GMN27112.1"/>
    </source>
</evidence>
<accession>A0AA87Z0F4</accession>
<reference evidence="1" key="1">
    <citation type="submission" date="2023-07" db="EMBL/GenBank/DDBJ databases">
        <title>draft genome sequence of fig (Ficus carica).</title>
        <authorList>
            <person name="Takahashi T."/>
            <person name="Nishimura K."/>
        </authorList>
    </citation>
    <scope>NUCLEOTIDE SEQUENCE</scope>
</reference>
<feature type="non-terminal residue" evidence="1">
    <location>
        <position position="1"/>
    </location>
</feature>
<sequence>MIQQNGKASWNRWPSKVKIFIKSVPPPQTVLLAVFLTSEEFMLEFERATALLLSSQVDLHTYIHAIARNMTCGQGTSSFHENMDYLGAMANPPCASASRRLLSYLLYKKKDHLQKQWKGRAFRNHGRTQKYKVDIASWHIYGHSEIDGTKCCPKDGSDELLAGAGDHDGAGKL</sequence>
<dbReference type="Proteomes" id="UP001187192">
    <property type="component" value="Unassembled WGS sequence"/>
</dbReference>